<dbReference type="Proteomes" id="UP000253752">
    <property type="component" value="Unassembled WGS sequence"/>
</dbReference>
<sequence>MFPYASIHPEVASAATDLLRFDYYRLVDPRDHRVFAYDRDGDRLIEVDGPCYQLWNQDDPCLNCSSRACLTMQDAVFKIEYLDGRVLHVTSVPMDIEGAELVLELIKDVTDSLLVADIEVRDNIEITQMITKFNELAVRDGFTKLYNKTFINNELESLVQAARGGSPAGEAAVVLLDIDGFKQINDTYGHIAGDDALQYFASKMRSFSRSFDGWVGRFGGDEFVLCAPKGLSEGDLERLFAEIDAIERHAFQAEAGSFSLAASCGVCFVRPDDTVRSLLDRADVAMYRAKESGRRWVER</sequence>
<gene>
    <name evidence="5" type="ORF">C1853_03730</name>
    <name evidence="4" type="ORF">C1871_11440</name>
    <name evidence="3" type="ORF">C1872_02950</name>
    <name evidence="2" type="ORF">C1875_10145</name>
</gene>
<name>A0A369MFH4_EGGLN</name>
<dbReference type="Proteomes" id="UP000253970">
    <property type="component" value="Unassembled WGS sequence"/>
</dbReference>
<dbReference type="CDD" id="cd01949">
    <property type="entry name" value="GGDEF"/>
    <property type="match status" value="1"/>
</dbReference>
<dbReference type="SUPFAM" id="SSF55073">
    <property type="entry name" value="Nucleotide cyclase"/>
    <property type="match status" value="1"/>
</dbReference>
<evidence type="ECO:0000313" key="2">
    <source>
        <dbReference type="EMBL" id="RDB69207.1"/>
    </source>
</evidence>
<dbReference type="GO" id="GO:0005886">
    <property type="term" value="C:plasma membrane"/>
    <property type="evidence" value="ECO:0007669"/>
    <property type="project" value="TreeGrafter"/>
</dbReference>
<dbReference type="Proteomes" id="UP000253857">
    <property type="component" value="Unassembled WGS sequence"/>
</dbReference>
<dbReference type="Gene3D" id="3.30.70.270">
    <property type="match status" value="1"/>
</dbReference>
<protein>
    <submittedName>
        <fullName evidence="2">GGDEF domain-containing protein</fullName>
    </submittedName>
</protein>
<accession>A0A369MFH4</accession>
<dbReference type="NCBIfam" id="TIGR00254">
    <property type="entry name" value="GGDEF"/>
    <property type="match status" value="1"/>
</dbReference>
<evidence type="ECO:0000259" key="1">
    <source>
        <dbReference type="PROSITE" id="PS50887"/>
    </source>
</evidence>
<evidence type="ECO:0000313" key="3">
    <source>
        <dbReference type="EMBL" id="RDB81019.1"/>
    </source>
</evidence>
<dbReference type="InterPro" id="IPR000160">
    <property type="entry name" value="GGDEF_dom"/>
</dbReference>
<dbReference type="RefSeq" id="WP_009608261.1">
    <property type="nucleotide sequence ID" value="NZ_AP031442.1"/>
</dbReference>
<reference evidence="6 7" key="1">
    <citation type="journal article" date="2018" name="Elife">
        <title>Discovery and characterization of a prevalent human gut bacterial enzyme sufficient for the inactivation of a family of plant toxins.</title>
        <authorList>
            <person name="Koppel N."/>
            <person name="Bisanz J.E."/>
            <person name="Pandelia M.E."/>
            <person name="Turnbaugh P.J."/>
            <person name="Balskus E.P."/>
        </authorList>
    </citation>
    <scope>NUCLEOTIDE SEQUENCE [LARGE SCALE GENOMIC DNA]</scope>
    <source>
        <strain evidence="5 8">16A</strain>
        <strain evidence="4 7">FAA1-1-60AUCSF</strain>
        <strain evidence="3 6">MR1 #12</strain>
        <strain evidence="2 9">W1 BHI 6</strain>
    </source>
</reference>
<dbReference type="GO" id="GO:1902201">
    <property type="term" value="P:negative regulation of bacterial-type flagellum-dependent cell motility"/>
    <property type="evidence" value="ECO:0007669"/>
    <property type="project" value="TreeGrafter"/>
</dbReference>
<feature type="domain" description="GGDEF" evidence="1">
    <location>
        <begin position="169"/>
        <end position="299"/>
    </location>
</feature>
<dbReference type="InterPro" id="IPR029787">
    <property type="entry name" value="Nucleotide_cyclase"/>
</dbReference>
<evidence type="ECO:0000313" key="8">
    <source>
        <dbReference type="Proteomes" id="UP000253915"/>
    </source>
</evidence>
<dbReference type="PROSITE" id="PS50887">
    <property type="entry name" value="GGDEF"/>
    <property type="match status" value="1"/>
</dbReference>
<dbReference type="Pfam" id="PF00990">
    <property type="entry name" value="GGDEF"/>
    <property type="match status" value="1"/>
</dbReference>
<dbReference type="PANTHER" id="PTHR45138:SF9">
    <property type="entry name" value="DIGUANYLATE CYCLASE DGCM-RELATED"/>
    <property type="match status" value="1"/>
</dbReference>
<proteinExistence type="predicted"/>
<dbReference type="GO" id="GO:0043709">
    <property type="term" value="P:cell adhesion involved in single-species biofilm formation"/>
    <property type="evidence" value="ECO:0007669"/>
    <property type="project" value="TreeGrafter"/>
</dbReference>
<evidence type="ECO:0000313" key="6">
    <source>
        <dbReference type="Proteomes" id="UP000253752"/>
    </source>
</evidence>
<comment type="caution">
    <text evidence="2">The sequence shown here is derived from an EMBL/GenBank/DDBJ whole genome shotgun (WGS) entry which is preliminary data.</text>
</comment>
<dbReference type="GeneID" id="69511335"/>
<evidence type="ECO:0000313" key="5">
    <source>
        <dbReference type="EMBL" id="RDC40518.1"/>
    </source>
</evidence>
<organism evidence="2 9">
    <name type="scientific">Eggerthella lenta</name>
    <name type="common">Eubacterium lentum</name>
    <dbReference type="NCBI Taxonomy" id="84112"/>
    <lineage>
        <taxon>Bacteria</taxon>
        <taxon>Bacillati</taxon>
        <taxon>Actinomycetota</taxon>
        <taxon>Coriobacteriia</taxon>
        <taxon>Eggerthellales</taxon>
        <taxon>Eggerthellaceae</taxon>
        <taxon>Eggerthella</taxon>
    </lineage>
</organism>
<dbReference type="EMBL" id="PPUQ01000003">
    <property type="protein sequence ID" value="RDC40518.1"/>
    <property type="molecule type" value="Genomic_DNA"/>
</dbReference>
<dbReference type="GO" id="GO:0052621">
    <property type="term" value="F:diguanylate cyclase activity"/>
    <property type="evidence" value="ECO:0007669"/>
    <property type="project" value="TreeGrafter"/>
</dbReference>
<dbReference type="AlphaFoldDB" id="A0A369MFH4"/>
<dbReference type="EMBL" id="PPTY01000023">
    <property type="protein sequence ID" value="RDB83565.1"/>
    <property type="molecule type" value="Genomic_DNA"/>
</dbReference>
<dbReference type="EMBL" id="PPTU01000015">
    <property type="protein sequence ID" value="RDB69207.1"/>
    <property type="molecule type" value="Genomic_DNA"/>
</dbReference>
<evidence type="ECO:0000313" key="7">
    <source>
        <dbReference type="Proteomes" id="UP000253857"/>
    </source>
</evidence>
<dbReference type="PANTHER" id="PTHR45138">
    <property type="entry name" value="REGULATORY COMPONENTS OF SENSORY TRANSDUCTION SYSTEM"/>
    <property type="match status" value="1"/>
</dbReference>
<evidence type="ECO:0000313" key="4">
    <source>
        <dbReference type="EMBL" id="RDB83565.1"/>
    </source>
</evidence>
<dbReference type="EMBL" id="PPTX01000003">
    <property type="protein sequence ID" value="RDB81019.1"/>
    <property type="molecule type" value="Genomic_DNA"/>
</dbReference>
<dbReference type="InterPro" id="IPR043128">
    <property type="entry name" value="Rev_trsase/Diguanyl_cyclase"/>
</dbReference>
<dbReference type="SMART" id="SM00267">
    <property type="entry name" value="GGDEF"/>
    <property type="match status" value="1"/>
</dbReference>
<evidence type="ECO:0000313" key="9">
    <source>
        <dbReference type="Proteomes" id="UP000253970"/>
    </source>
</evidence>
<dbReference type="Proteomes" id="UP000253915">
    <property type="component" value="Unassembled WGS sequence"/>
</dbReference>
<dbReference type="InterPro" id="IPR050469">
    <property type="entry name" value="Diguanylate_Cyclase"/>
</dbReference>